<dbReference type="FunFam" id="1.20.1250.20:FF:000013">
    <property type="entry name" value="MFS general substrate transporter"/>
    <property type="match status" value="1"/>
</dbReference>
<feature type="transmembrane region" description="Helical" evidence="7">
    <location>
        <begin position="359"/>
        <end position="379"/>
    </location>
</feature>
<evidence type="ECO:0000256" key="4">
    <source>
        <dbReference type="ARBA" id="ARBA00022989"/>
    </source>
</evidence>
<dbReference type="InterPro" id="IPR011701">
    <property type="entry name" value="MFS"/>
</dbReference>
<dbReference type="GO" id="GO:0022857">
    <property type="term" value="F:transmembrane transporter activity"/>
    <property type="evidence" value="ECO:0007669"/>
    <property type="project" value="InterPro"/>
</dbReference>
<dbReference type="Pfam" id="PF07690">
    <property type="entry name" value="MFS_1"/>
    <property type="match status" value="1"/>
</dbReference>
<evidence type="ECO:0000256" key="7">
    <source>
        <dbReference type="SAM" id="Phobius"/>
    </source>
</evidence>
<dbReference type="InterPro" id="IPR020846">
    <property type="entry name" value="MFS_dom"/>
</dbReference>
<protein>
    <recommendedName>
        <fullName evidence="8">Major facilitator superfamily (MFS) profile domain-containing protein</fullName>
    </recommendedName>
</protein>
<feature type="compositionally biased region" description="Acidic residues" evidence="6">
    <location>
        <begin position="586"/>
        <end position="595"/>
    </location>
</feature>
<evidence type="ECO:0000256" key="6">
    <source>
        <dbReference type="SAM" id="MobiDB-lite"/>
    </source>
</evidence>
<comment type="caution">
    <text evidence="9">The sequence shown here is derived from an EMBL/GenBank/DDBJ whole genome shotgun (WGS) entry which is preliminary data.</text>
</comment>
<organism evidence="9 10">
    <name type="scientific">Dentipellis fragilis</name>
    <dbReference type="NCBI Taxonomy" id="205917"/>
    <lineage>
        <taxon>Eukaryota</taxon>
        <taxon>Fungi</taxon>
        <taxon>Dikarya</taxon>
        <taxon>Basidiomycota</taxon>
        <taxon>Agaricomycotina</taxon>
        <taxon>Agaricomycetes</taxon>
        <taxon>Russulales</taxon>
        <taxon>Hericiaceae</taxon>
        <taxon>Dentipellis</taxon>
    </lineage>
</organism>
<dbReference type="SUPFAM" id="SSF103473">
    <property type="entry name" value="MFS general substrate transporter"/>
    <property type="match status" value="1"/>
</dbReference>
<evidence type="ECO:0000313" key="9">
    <source>
        <dbReference type="EMBL" id="TFY72853.1"/>
    </source>
</evidence>
<dbReference type="PANTHER" id="PTHR43791:SF50">
    <property type="entry name" value="TRANSPORTER, PUTATIVE (AFU_ORTHOLOGUE AFUA_2G00840)-RELATED"/>
    <property type="match status" value="1"/>
</dbReference>
<dbReference type="GO" id="GO:0016020">
    <property type="term" value="C:membrane"/>
    <property type="evidence" value="ECO:0007669"/>
    <property type="project" value="UniProtKB-SubCell"/>
</dbReference>
<keyword evidence="4 7" id="KW-1133">Transmembrane helix</keyword>
<feature type="transmembrane region" description="Helical" evidence="7">
    <location>
        <begin position="224"/>
        <end position="244"/>
    </location>
</feature>
<evidence type="ECO:0000259" key="8">
    <source>
        <dbReference type="PROSITE" id="PS50850"/>
    </source>
</evidence>
<feature type="region of interest" description="Disordered" evidence="6">
    <location>
        <begin position="578"/>
        <end position="601"/>
    </location>
</feature>
<feature type="transmembrane region" description="Helical" evidence="7">
    <location>
        <begin position="155"/>
        <end position="178"/>
    </location>
</feature>
<proteinExistence type="predicted"/>
<feature type="transmembrane region" description="Helical" evidence="7">
    <location>
        <begin position="130"/>
        <end position="149"/>
    </location>
</feature>
<evidence type="ECO:0000256" key="3">
    <source>
        <dbReference type="ARBA" id="ARBA00022692"/>
    </source>
</evidence>
<feature type="transmembrane region" description="Helical" evidence="7">
    <location>
        <begin position="290"/>
        <end position="309"/>
    </location>
</feature>
<feature type="transmembrane region" description="Helical" evidence="7">
    <location>
        <begin position="451"/>
        <end position="471"/>
    </location>
</feature>
<reference evidence="9 10" key="1">
    <citation type="submission" date="2019-02" db="EMBL/GenBank/DDBJ databases">
        <title>Genome sequencing of the rare red list fungi Dentipellis fragilis.</title>
        <authorList>
            <person name="Buettner E."/>
            <person name="Kellner H."/>
        </authorList>
    </citation>
    <scope>NUCLEOTIDE SEQUENCE [LARGE SCALE GENOMIC DNA]</scope>
    <source>
        <strain evidence="9 10">DSM 105465</strain>
    </source>
</reference>
<feature type="domain" description="Major facilitator superfamily (MFS) profile" evidence="8">
    <location>
        <begin position="64"/>
        <end position="479"/>
    </location>
</feature>
<keyword evidence="3 7" id="KW-0812">Transmembrane</keyword>
<feature type="transmembrane region" description="Helical" evidence="7">
    <location>
        <begin position="419"/>
        <end position="439"/>
    </location>
</feature>
<dbReference type="InterPro" id="IPR036259">
    <property type="entry name" value="MFS_trans_sf"/>
</dbReference>
<feature type="transmembrane region" description="Helical" evidence="7">
    <location>
        <begin position="101"/>
        <end position="123"/>
    </location>
</feature>
<dbReference type="PROSITE" id="PS50850">
    <property type="entry name" value="MFS"/>
    <property type="match status" value="1"/>
</dbReference>
<evidence type="ECO:0000256" key="1">
    <source>
        <dbReference type="ARBA" id="ARBA00004141"/>
    </source>
</evidence>
<sequence>MGPGLPCPMRVVFPPDMADKLEMEQRGFDGSASTKANDEILERSTLDFRPDEERRLLRKFDWLLLPPLTFMYLCNALDKGNVGNAKTAGWDKDIHLSGDQYYLLVMIFYVPFCLFGTPISIFIKRFSAARVLPIMMIGFGAMALCTAAAKNFSQIFAIRFFLGIFESAMLPGVVFYLSTFYKRNELASRVGLFYAAASIAGAFSGLIAFGVFHIGATKYHTWQYLFWIEGGSTVAFAILALVWLPKSPGTWWFLSSREKELARQRILADASVAVDEKLNIRDAFRPFKDWQYWVWAVISLCLGVPLASVNNFLPQIVASLGYSTVKTNLYTVAPNVVGTVALILLTFSSDYFRERSIHICIPLATAIAGFIILGCINPLESKGVAYFACFLLTMGAFSPSVLVASWYSNNTPSENRRAVVAAVMIAIANAAGLISTNVFRAQDEPKYVPALITSAVFGALCLVLVAGMGIYMRWENRRRNKEQGVNYTAADVLTEGCESCFAYSTALRVRVFDSTSVNLVLTLSTDRDRLRTDVSGLPAPTRTLEACGALQDTGMAVLACALRLQVGACVTKAKGSGKTAYGALGQDEDEDEENDTTTWIQ</sequence>
<dbReference type="STRING" id="205917.A0A4Y9ZG28"/>
<feature type="transmembrane region" description="Helical" evidence="7">
    <location>
        <begin position="385"/>
        <end position="407"/>
    </location>
</feature>
<dbReference type="Gene3D" id="1.20.1250.20">
    <property type="entry name" value="MFS general substrate transporter like domains"/>
    <property type="match status" value="2"/>
</dbReference>
<dbReference type="AlphaFoldDB" id="A0A4Y9ZG28"/>
<dbReference type="PANTHER" id="PTHR43791">
    <property type="entry name" value="PERMEASE-RELATED"/>
    <property type="match status" value="1"/>
</dbReference>
<name>A0A4Y9ZG28_9AGAM</name>
<keyword evidence="5 7" id="KW-0472">Membrane</keyword>
<evidence type="ECO:0000256" key="2">
    <source>
        <dbReference type="ARBA" id="ARBA00022448"/>
    </source>
</evidence>
<dbReference type="FunFam" id="1.20.1250.20:FF:000188">
    <property type="entry name" value="MFS general substrate transporter"/>
    <property type="match status" value="1"/>
</dbReference>
<feature type="transmembrane region" description="Helical" evidence="7">
    <location>
        <begin position="190"/>
        <end position="212"/>
    </location>
</feature>
<dbReference type="EMBL" id="SEOQ01000003">
    <property type="protein sequence ID" value="TFY72853.1"/>
    <property type="molecule type" value="Genomic_DNA"/>
</dbReference>
<gene>
    <name evidence="9" type="ORF">EVG20_g148</name>
</gene>
<keyword evidence="2" id="KW-0813">Transport</keyword>
<dbReference type="Proteomes" id="UP000298327">
    <property type="component" value="Unassembled WGS sequence"/>
</dbReference>
<dbReference type="OrthoDB" id="2985014at2759"/>
<evidence type="ECO:0000313" key="10">
    <source>
        <dbReference type="Proteomes" id="UP000298327"/>
    </source>
</evidence>
<keyword evidence="10" id="KW-1185">Reference proteome</keyword>
<evidence type="ECO:0000256" key="5">
    <source>
        <dbReference type="ARBA" id="ARBA00023136"/>
    </source>
</evidence>
<comment type="subcellular location">
    <subcellularLocation>
        <location evidence="1">Membrane</location>
        <topology evidence="1">Multi-pass membrane protein</topology>
    </subcellularLocation>
</comment>
<feature type="transmembrane region" description="Helical" evidence="7">
    <location>
        <begin position="329"/>
        <end position="347"/>
    </location>
</feature>
<accession>A0A4Y9ZG28</accession>